<accession>A0A2H0V2C5</accession>
<dbReference type="EMBL" id="PFAR01000024">
    <property type="protein sequence ID" value="PIR93215.1"/>
    <property type="molecule type" value="Genomic_DNA"/>
</dbReference>
<proteinExistence type="predicted"/>
<keyword evidence="1" id="KW-1133">Transmembrane helix</keyword>
<keyword evidence="1" id="KW-0472">Membrane</keyword>
<evidence type="ECO:0000313" key="3">
    <source>
        <dbReference type="Proteomes" id="UP000228626"/>
    </source>
</evidence>
<gene>
    <name evidence="2" type="ORF">COT99_02015</name>
</gene>
<evidence type="ECO:0000313" key="2">
    <source>
        <dbReference type="EMBL" id="PIR93215.1"/>
    </source>
</evidence>
<protein>
    <submittedName>
        <fullName evidence="2">Uncharacterized protein</fullName>
    </submittedName>
</protein>
<keyword evidence="1" id="KW-0812">Transmembrane</keyword>
<organism evidence="2 3">
    <name type="scientific">Candidatus Falkowbacteria bacterium CG10_big_fil_rev_8_21_14_0_10_43_10</name>
    <dbReference type="NCBI Taxonomy" id="1974567"/>
    <lineage>
        <taxon>Bacteria</taxon>
        <taxon>Candidatus Falkowiibacteriota</taxon>
    </lineage>
</organism>
<evidence type="ECO:0000256" key="1">
    <source>
        <dbReference type="SAM" id="Phobius"/>
    </source>
</evidence>
<sequence>MNLLISVIQKNKFMKSKKGGIIFFIIISVVFILLVFIYQNKGVIQDRIEEKPAVDLQKMAGEYKESIKLIKPLYEDLISRANENLQDKKAINNLRSKLLELKMPAEFREAHVELVLLLDKIEQGISGEEAKEKFKEIIERYEWLNF</sequence>
<reference evidence="3" key="1">
    <citation type="submission" date="2017-09" db="EMBL/GenBank/DDBJ databases">
        <title>Depth-based differentiation of microbial function through sediment-hosted aquifers and enrichment of novel symbionts in the deep terrestrial subsurface.</title>
        <authorList>
            <person name="Probst A.J."/>
            <person name="Ladd B."/>
            <person name="Jarett J.K."/>
            <person name="Geller-Mcgrath D.E."/>
            <person name="Sieber C.M.K."/>
            <person name="Emerson J.B."/>
            <person name="Anantharaman K."/>
            <person name="Thomas B.C."/>
            <person name="Malmstrom R."/>
            <person name="Stieglmeier M."/>
            <person name="Klingl A."/>
            <person name="Woyke T."/>
            <person name="Ryan C.M."/>
            <person name="Banfield J.F."/>
        </authorList>
    </citation>
    <scope>NUCLEOTIDE SEQUENCE [LARGE SCALE GENOMIC DNA]</scope>
</reference>
<name>A0A2H0V2C5_9BACT</name>
<dbReference type="AlphaFoldDB" id="A0A2H0V2C5"/>
<feature type="transmembrane region" description="Helical" evidence="1">
    <location>
        <begin position="21"/>
        <end position="38"/>
    </location>
</feature>
<dbReference type="Proteomes" id="UP000228626">
    <property type="component" value="Unassembled WGS sequence"/>
</dbReference>
<comment type="caution">
    <text evidence="2">The sequence shown here is derived from an EMBL/GenBank/DDBJ whole genome shotgun (WGS) entry which is preliminary data.</text>
</comment>